<feature type="region of interest" description="Disordered" evidence="1">
    <location>
        <begin position="1"/>
        <end position="29"/>
    </location>
</feature>
<evidence type="ECO:0000313" key="3">
    <source>
        <dbReference type="Proteomes" id="UP000554482"/>
    </source>
</evidence>
<proteinExistence type="predicted"/>
<protein>
    <submittedName>
        <fullName evidence="2">Uncharacterized protein</fullName>
    </submittedName>
</protein>
<feature type="compositionally biased region" description="Low complexity" evidence="1">
    <location>
        <begin position="8"/>
        <end position="22"/>
    </location>
</feature>
<comment type="caution">
    <text evidence="2">The sequence shown here is derived from an EMBL/GenBank/DDBJ whole genome shotgun (WGS) entry which is preliminary data.</text>
</comment>
<organism evidence="2 3">
    <name type="scientific">Thalictrum thalictroides</name>
    <name type="common">Rue-anemone</name>
    <name type="synonym">Anemone thalictroides</name>
    <dbReference type="NCBI Taxonomy" id="46969"/>
    <lineage>
        <taxon>Eukaryota</taxon>
        <taxon>Viridiplantae</taxon>
        <taxon>Streptophyta</taxon>
        <taxon>Embryophyta</taxon>
        <taxon>Tracheophyta</taxon>
        <taxon>Spermatophyta</taxon>
        <taxon>Magnoliopsida</taxon>
        <taxon>Ranunculales</taxon>
        <taxon>Ranunculaceae</taxon>
        <taxon>Thalictroideae</taxon>
        <taxon>Thalictrum</taxon>
    </lineage>
</organism>
<feature type="region of interest" description="Disordered" evidence="1">
    <location>
        <begin position="121"/>
        <end position="169"/>
    </location>
</feature>
<reference evidence="2 3" key="1">
    <citation type="submission" date="2020-06" db="EMBL/GenBank/DDBJ databases">
        <title>Transcriptomic and genomic resources for Thalictrum thalictroides and T. hernandezii: Facilitating candidate gene discovery in an emerging model plant lineage.</title>
        <authorList>
            <person name="Arias T."/>
            <person name="Riano-Pachon D.M."/>
            <person name="Di Stilio V.S."/>
        </authorList>
    </citation>
    <scope>NUCLEOTIDE SEQUENCE [LARGE SCALE GENOMIC DNA]</scope>
    <source>
        <strain evidence="3">cv. WT478/WT964</strain>
        <tissue evidence="2">Leaves</tissue>
    </source>
</reference>
<dbReference type="Proteomes" id="UP000554482">
    <property type="component" value="Unassembled WGS sequence"/>
</dbReference>
<dbReference type="EMBL" id="JABWDY010013779">
    <property type="protein sequence ID" value="KAF5198072.1"/>
    <property type="molecule type" value="Genomic_DNA"/>
</dbReference>
<feature type="compositionally biased region" description="Low complexity" evidence="1">
    <location>
        <begin position="144"/>
        <end position="161"/>
    </location>
</feature>
<dbReference type="AlphaFoldDB" id="A0A7J6WPL5"/>
<keyword evidence="3" id="KW-1185">Reference proteome</keyword>
<sequence length="195" mass="21805">MDSNKPIPTSNTTTNTTTPSSSAIPNQELNTTINRIDLLPPHLLLPPHNHSSNYPNVAPEEQIIPSHSHPYQGLHYQPIESQSHQPAFPPNYLVPSISPGYRLLDDSSRILPMYLQQKWDPSVSKEARNRRRMARQMGPNSCRTSEGSSSSGSSSIPPTTTETEDNDITTPDGKVGCLDFLCFELCFFYFIYETL</sequence>
<accession>A0A7J6WPL5</accession>
<evidence type="ECO:0000313" key="2">
    <source>
        <dbReference type="EMBL" id="KAF5198072.1"/>
    </source>
</evidence>
<gene>
    <name evidence="2" type="ORF">FRX31_012342</name>
</gene>
<evidence type="ECO:0000256" key="1">
    <source>
        <dbReference type="SAM" id="MobiDB-lite"/>
    </source>
</evidence>
<name>A0A7J6WPL5_THATH</name>